<gene>
    <name evidence="2" type="ORF">L873DRAFT_1821990</name>
</gene>
<sequence>MISNEVTVRKPASSNPAGSIIIIDDDDSSSDEEAKSNGRRRRGESLQACRYREAATRAKMPPRKVPPPGVLLGNVNAEAIQLTLKLQNGNRRDRSTKDIKLWCRERTVASTAVTKFLGKYYLDMKLIRSRERLRFAKACVACLHPYHGNRPTFDICDAMWRMLRALELDLEMSAASGVAEVFKYWHDEKIYCRHVRGIAMEVEKRIVNMHGVGGGKGEDTRG</sequence>
<organism evidence="2 3">
    <name type="scientific">Choiromyces venosus 120613-1</name>
    <dbReference type="NCBI Taxonomy" id="1336337"/>
    <lineage>
        <taxon>Eukaryota</taxon>
        <taxon>Fungi</taxon>
        <taxon>Dikarya</taxon>
        <taxon>Ascomycota</taxon>
        <taxon>Pezizomycotina</taxon>
        <taxon>Pezizomycetes</taxon>
        <taxon>Pezizales</taxon>
        <taxon>Tuberaceae</taxon>
        <taxon>Choiromyces</taxon>
    </lineage>
</organism>
<evidence type="ECO:0000256" key="1">
    <source>
        <dbReference type="SAM" id="MobiDB-lite"/>
    </source>
</evidence>
<proteinExistence type="predicted"/>
<feature type="region of interest" description="Disordered" evidence="1">
    <location>
        <begin position="1"/>
        <end position="45"/>
    </location>
</feature>
<dbReference type="Proteomes" id="UP000276215">
    <property type="component" value="Unassembled WGS sequence"/>
</dbReference>
<keyword evidence="3" id="KW-1185">Reference proteome</keyword>
<name>A0A3N4IUS8_9PEZI</name>
<evidence type="ECO:0000313" key="2">
    <source>
        <dbReference type="EMBL" id="RPA89942.1"/>
    </source>
</evidence>
<dbReference type="EMBL" id="ML120549">
    <property type="protein sequence ID" value="RPA89942.1"/>
    <property type="molecule type" value="Genomic_DNA"/>
</dbReference>
<protein>
    <submittedName>
        <fullName evidence="2">Uncharacterized protein</fullName>
    </submittedName>
</protein>
<feature type="compositionally biased region" description="Polar residues" evidence="1">
    <location>
        <begin position="1"/>
        <end position="17"/>
    </location>
</feature>
<dbReference type="AlphaFoldDB" id="A0A3N4IUS8"/>
<reference evidence="2 3" key="1">
    <citation type="journal article" date="2018" name="Nat. Ecol. Evol.">
        <title>Pezizomycetes genomes reveal the molecular basis of ectomycorrhizal truffle lifestyle.</title>
        <authorList>
            <person name="Murat C."/>
            <person name="Payen T."/>
            <person name="Noel B."/>
            <person name="Kuo A."/>
            <person name="Morin E."/>
            <person name="Chen J."/>
            <person name="Kohler A."/>
            <person name="Krizsan K."/>
            <person name="Balestrini R."/>
            <person name="Da Silva C."/>
            <person name="Montanini B."/>
            <person name="Hainaut M."/>
            <person name="Levati E."/>
            <person name="Barry K.W."/>
            <person name="Belfiori B."/>
            <person name="Cichocki N."/>
            <person name="Clum A."/>
            <person name="Dockter R.B."/>
            <person name="Fauchery L."/>
            <person name="Guy J."/>
            <person name="Iotti M."/>
            <person name="Le Tacon F."/>
            <person name="Lindquist E.A."/>
            <person name="Lipzen A."/>
            <person name="Malagnac F."/>
            <person name="Mello A."/>
            <person name="Molinier V."/>
            <person name="Miyauchi S."/>
            <person name="Poulain J."/>
            <person name="Riccioni C."/>
            <person name="Rubini A."/>
            <person name="Sitrit Y."/>
            <person name="Splivallo R."/>
            <person name="Traeger S."/>
            <person name="Wang M."/>
            <person name="Zifcakova L."/>
            <person name="Wipf D."/>
            <person name="Zambonelli A."/>
            <person name="Paolocci F."/>
            <person name="Nowrousian M."/>
            <person name="Ottonello S."/>
            <person name="Baldrian P."/>
            <person name="Spatafora J.W."/>
            <person name="Henrissat B."/>
            <person name="Nagy L.G."/>
            <person name="Aury J.M."/>
            <person name="Wincker P."/>
            <person name="Grigoriev I.V."/>
            <person name="Bonfante P."/>
            <person name="Martin F.M."/>
        </authorList>
    </citation>
    <scope>NUCLEOTIDE SEQUENCE [LARGE SCALE GENOMIC DNA]</scope>
    <source>
        <strain evidence="2 3">120613-1</strain>
    </source>
</reference>
<evidence type="ECO:0000313" key="3">
    <source>
        <dbReference type="Proteomes" id="UP000276215"/>
    </source>
</evidence>
<dbReference type="OrthoDB" id="5394189at2759"/>
<dbReference type="STRING" id="1336337.A0A3N4IUS8"/>
<accession>A0A3N4IUS8</accession>